<dbReference type="eggNOG" id="KOG1267">
    <property type="taxonomic scope" value="Eukaryota"/>
</dbReference>
<sequence length="1159" mass="128653">MMTSSPRLRVRLAILCSLLSLQSGLVFSFHLDARPSVALALARGGPDLHSGRISGARPPPVLKGTGARALLATTEAVEPSAASRRRKTRKDPSPKQGAKVKNKSSKTKAKRKRSNNAAKKTKKSSTTIRTKHKKSGDGSVVDDVSPTIIRFSRVFQRHVVYDEGGRVVQSFLFVDEATSKYPKARILAPLDVPFPPPSCTLLYNEDDANVTTAMRSRDRYIDTKVEEEECRTSIAGMGLLTLCELEYPADGSDVLGPMERYEQANLALRRLLELVSSADYAPRHFFQLDIRRFASRGLTVDRIEENHARIVDLLSKGRVESKRGRRAGLDLDESDVKFVLSNFPQICMYNCDELETLIRFLTSPLPPHEKYPSVVLVAIGAEKAQEVDWPHIASKGFGAGLTIKQAGLAIRMMPELLALHYEDSRKPSQLYLFQEMKLRFPQDQIAKVSTTAKDLLEGSDSGDLYLMVYLLSLGVSWQSIRILCNALPVGSLSCALDPGWDLIQSRPENKLKRPIRKKLKQSANDYLRQRLQYDPCNKVMPTLDAIQNKLGLTSEQVRTLVLRSPSVIGVEAVSIAGQLSTLDQRLHFFQNEVCAVGMSLDDVRAAVLKQPSLLKYGLDSLRSKVDFFEHEIGLSSDAIAKLATSAPALLGCSIRNNLRPKVAVLMKLGSLSQFEVGEMVAVSPHILLLSQKNKIGENVKADHGFANSPVDVCRTHAFIHNQRIRRNRQPKTIRRLDFAYSPHPGTGSSLNIDGLFCIAVGLTQSPCVLQRQSLQTVAYKIDLLAERLGDRPGATSILRDNPSLLVVAKSVFNCRVENCPVDEALSVRLRPSRRGTRDLRPAISAEDLEERPVLLSQHPDQLSTILKLYRSIKHASLDLGITESKATQALRKKMPVKGGYLMNVDGRPLNPLQNISANQESQVSISFFCSANVFPEDRSYTAVGAARSGGLAIQVRIEPPVSSNSLRYLSKILTLANSIIGIRLTNASKGNERNIVAVYPITRASQHRCSLYSCLIVLRVVEELRGDQDDDNLTSFDIKVHTDSNYVWKLCGSRDRLMELGSYYTSTEMSEHLEGPRASFNLDIYHPLARIFSRLNGQSEPPKSKFRAMENTNVEILHTFDGIPLDSKGFKFVKGLKSQAGKAARWQHEREHGKVVFGP</sequence>
<proteinExistence type="inferred from homology"/>
<comment type="caution">
    <text evidence="5">The sequence shown here is derived from an EMBL/GenBank/DDBJ whole genome shotgun (WGS) entry which is preliminary data.</text>
</comment>
<feature type="signal peptide" evidence="4">
    <location>
        <begin position="1"/>
        <end position="28"/>
    </location>
</feature>
<keyword evidence="4" id="KW-0732">Signal</keyword>
<dbReference type="Proteomes" id="UP000266841">
    <property type="component" value="Unassembled WGS sequence"/>
</dbReference>
<gene>
    <name evidence="5" type="ORF">THAOC_21915</name>
</gene>
<dbReference type="PANTHER" id="PTHR13068">
    <property type="entry name" value="CGI-12 PROTEIN-RELATED"/>
    <property type="match status" value="1"/>
</dbReference>
<dbReference type="Gene3D" id="1.25.70.10">
    <property type="entry name" value="Transcription termination factor 3, mitochondrial"/>
    <property type="match status" value="1"/>
</dbReference>
<dbReference type="SMART" id="SM00733">
    <property type="entry name" value="Mterf"/>
    <property type="match status" value="3"/>
</dbReference>
<dbReference type="Pfam" id="PF02536">
    <property type="entry name" value="mTERF"/>
    <property type="match status" value="1"/>
</dbReference>
<dbReference type="EMBL" id="AGNL01026479">
    <property type="protein sequence ID" value="EJK57996.1"/>
    <property type="molecule type" value="Genomic_DNA"/>
</dbReference>
<reference evidence="5 6" key="1">
    <citation type="journal article" date="2012" name="Genome Biol.">
        <title>Genome and low-iron response of an oceanic diatom adapted to chronic iron limitation.</title>
        <authorList>
            <person name="Lommer M."/>
            <person name="Specht M."/>
            <person name="Roy A.S."/>
            <person name="Kraemer L."/>
            <person name="Andreson R."/>
            <person name="Gutowska M.A."/>
            <person name="Wolf J."/>
            <person name="Bergner S.V."/>
            <person name="Schilhabel M.B."/>
            <person name="Klostermeier U.C."/>
            <person name="Beiko R.G."/>
            <person name="Rosenstiel P."/>
            <person name="Hippler M."/>
            <person name="Laroche J."/>
        </authorList>
    </citation>
    <scope>NUCLEOTIDE SEQUENCE [LARGE SCALE GENOMIC DNA]</scope>
    <source>
        <strain evidence="5 6">CCMP1005</strain>
    </source>
</reference>
<protein>
    <submittedName>
        <fullName evidence="5">Uncharacterized protein</fullName>
    </submittedName>
</protein>
<organism evidence="5 6">
    <name type="scientific">Thalassiosira oceanica</name>
    <name type="common">Marine diatom</name>
    <dbReference type="NCBI Taxonomy" id="159749"/>
    <lineage>
        <taxon>Eukaryota</taxon>
        <taxon>Sar</taxon>
        <taxon>Stramenopiles</taxon>
        <taxon>Ochrophyta</taxon>
        <taxon>Bacillariophyta</taxon>
        <taxon>Coscinodiscophyceae</taxon>
        <taxon>Thalassiosirophycidae</taxon>
        <taxon>Thalassiosirales</taxon>
        <taxon>Thalassiosiraceae</taxon>
        <taxon>Thalassiosira</taxon>
    </lineage>
</organism>
<evidence type="ECO:0000256" key="3">
    <source>
        <dbReference type="SAM" id="MobiDB-lite"/>
    </source>
</evidence>
<evidence type="ECO:0000313" key="6">
    <source>
        <dbReference type="Proteomes" id="UP000266841"/>
    </source>
</evidence>
<dbReference type="AlphaFoldDB" id="K0SAJ8"/>
<dbReference type="InterPro" id="IPR038538">
    <property type="entry name" value="MTERF_sf"/>
</dbReference>
<dbReference type="OMA" id="FQRHVVY"/>
<evidence type="ECO:0000256" key="1">
    <source>
        <dbReference type="ARBA" id="ARBA00007692"/>
    </source>
</evidence>
<dbReference type="InterPro" id="IPR003690">
    <property type="entry name" value="MTERF"/>
</dbReference>
<dbReference type="GO" id="GO:0003676">
    <property type="term" value="F:nucleic acid binding"/>
    <property type="evidence" value="ECO:0007669"/>
    <property type="project" value="InterPro"/>
</dbReference>
<name>K0SAJ8_THAOC</name>
<evidence type="ECO:0000256" key="2">
    <source>
        <dbReference type="ARBA" id="ARBA00022946"/>
    </source>
</evidence>
<feature type="region of interest" description="Disordered" evidence="3">
    <location>
        <begin position="73"/>
        <end position="140"/>
    </location>
</feature>
<evidence type="ECO:0000313" key="5">
    <source>
        <dbReference type="EMBL" id="EJK57996.1"/>
    </source>
</evidence>
<evidence type="ECO:0000256" key="4">
    <source>
        <dbReference type="SAM" id="SignalP"/>
    </source>
</evidence>
<keyword evidence="2" id="KW-0809">Transit peptide</keyword>
<feature type="chain" id="PRO_5003836953" evidence="4">
    <location>
        <begin position="29"/>
        <end position="1159"/>
    </location>
</feature>
<dbReference type="OrthoDB" id="48032at2759"/>
<keyword evidence="6" id="KW-1185">Reference proteome</keyword>
<comment type="similarity">
    <text evidence="1">Belongs to the mTERF family.</text>
</comment>
<feature type="compositionally biased region" description="Basic residues" evidence="3">
    <location>
        <begin position="98"/>
        <end position="134"/>
    </location>
</feature>
<dbReference type="PANTHER" id="PTHR13068:SF112">
    <property type="entry name" value="TRANSCRIPTION TERMINATION FACTOR 3, MITOCHONDRIAL"/>
    <property type="match status" value="1"/>
</dbReference>
<accession>K0SAJ8</accession>